<protein>
    <recommendedName>
        <fullName evidence="10">Endo-chitosanase</fullName>
        <ecNumber evidence="10">3.2.1.132</ecNumber>
    </recommendedName>
</protein>
<evidence type="ECO:0000256" key="7">
    <source>
        <dbReference type="ARBA" id="ARBA00023277"/>
    </source>
</evidence>
<dbReference type="GO" id="GO:0000272">
    <property type="term" value="P:polysaccharide catabolic process"/>
    <property type="evidence" value="ECO:0007669"/>
    <property type="project" value="UniProtKB-KW"/>
</dbReference>
<keyword evidence="4" id="KW-0964">Secreted</keyword>
<dbReference type="GO" id="GO:0005576">
    <property type="term" value="C:extracellular region"/>
    <property type="evidence" value="ECO:0007669"/>
    <property type="project" value="UniProtKB-SubCell"/>
</dbReference>
<organism evidence="11 12">
    <name type="scientific">Mycena albidolilacea</name>
    <dbReference type="NCBI Taxonomy" id="1033008"/>
    <lineage>
        <taxon>Eukaryota</taxon>
        <taxon>Fungi</taxon>
        <taxon>Dikarya</taxon>
        <taxon>Basidiomycota</taxon>
        <taxon>Agaricomycotina</taxon>
        <taxon>Agaricomycetes</taxon>
        <taxon>Agaricomycetidae</taxon>
        <taxon>Agaricales</taxon>
        <taxon>Marasmiineae</taxon>
        <taxon>Mycenaceae</taxon>
        <taxon>Mycena</taxon>
    </lineage>
</organism>
<dbReference type="AlphaFoldDB" id="A0AAD6ZAC6"/>
<keyword evidence="7" id="KW-0119">Carbohydrate metabolism</keyword>
<evidence type="ECO:0000256" key="5">
    <source>
        <dbReference type="ARBA" id="ARBA00022729"/>
    </source>
</evidence>
<name>A0AAD6ZAC6_9AGAR</name>
<evidence type="ECO:0000256" key="6">
    <source>
        <dbReference type="ARBA" id="ARBA00022801"/>
    </source>
</evidence>
<comment type="subcellular location">
    <subcellularLocation>
        <location evidence="2 10">Secreted</location>
    </subcellularLocation>
</comment>
<dbReference type="EMBL" id="JARIHO010000067">
    <property type="protein sequence ID" value="KAJ7314335.1"/>
    <property type="molecule type" value="Genomic_DNA"/>
</dbReference>
<evidence type="ECO:0000256" key="8">
    <source>
        <dbReference type="ARBA" id="ARBA00023295"/>
    </source>
</evidence>
<feature type="chain" id="PRO_5041767813" description="Endo-chitosanase" evidence="10">
    <location>
        <begin position="18"/>
        <end position="234"/>
    </location>
</feature>
<dbReference type="GO" id="GO:0016977">
    <property type="term" value="F:chitosanase activity"/>
    <property type="evidence" value="ECO:0007669"/>
    <property type="project" value="UniProtKB-EC"/>
</dbReference>
<comment type="function">
    <text evidence="10">Chitosanase catalyzing the endo-type cleavage of chitosan, the deacylated form of chitin. Chitosanase may be crucial in the degradation of the deacetylated portion of chitin in the fungal cell wall.</text>
</comment>
<comment type="similarity">
    <text evidence="3 10">Belongs to the glycosyl hydrolase 75 family.</text>
</comment>
<evidence type="ECO:0000256" key="2">
    <source>
        <dbReference type="ARBA" id="ARBA00004613"/>
    </source>
</evidence>
<gene>
    <name evidence="11" type="ORF">DFH08DRAFT_895227</name>
</gene>
<reference evidence="11" key="1">
    <citation type="submission" date="2023-03" db="EMBL/GenBank/DDBJ databases">
        <title>Massive genome expansion in bonnet fungi (Mycena s.s.) driven by repeated elements and novel gene families across ecological guilds.</title>
        <authorList>
            <consortium name="Lawrence Berkeley National Laboratory"/>
            <person name="Harder C.B."/>
            <person name="Miyauchi S."/>
            <person name="Viragh M."/>
            <person name="Kuo A."/>
            <person name="Thoen E."/>
            <person name="Andreopoulos B."/>
            <person name="Lu D."/>
            <person name="Skrede I."/>
            <person name="Drula E."/>
            <person name="Henrissat B."/>
            <person name="Morin E."/>
            <person name="Kohler A."/>
            <person name="Barry K."/>
            <person name="LaButti K."/>
            <person name="Morin E."/>
            <person name="Salamov A."/>
            <person name="Lipzen A."/>
            <person name="Mereny Z."/>
            <person name="Hegedus B."/>
            <person name="Baldrian P."/>
            <person name="Stursova M."/>
            <person name="Weitz H."/>
            <person name="Taylor A."/>
            <person name="Grigoriev I.V."/>
            <person name="Nagy L.G."/>
            <person name="Martin F."/>
            <person name="Kauserud H."/>
        </authorList>
    </citation>
    <scope>NUCLEOTIDE SEQUENCE</scope>
    <source>
        <strain evidence="11">CBHHK002</strain>
    </source>
</reference>
<evidence type="ECO:0000256" key="4">
    <source>
        <dbReference type="ARBA" id="ARBA00022525"/>
    </source>
</evidence>
<dbReference type="PANTHER" id="PTHR42061:SF4">
    <property type="entry name" value="ENDO-CHITOSANASE"/>
    <property type="match status" value="1"/>
</dbReference>
<dbReference type="PANTHER" id="PTHR42061">
    <property type="entry name" value="ENDO-CHITOSANASE"/>
    <property type="match status" value="1"/>
</dbReference>
<evidence type="ECO:0000256" key="1">
    <source>
        <dbReference type="ARBA" id="ARBA00000405"/>
    </source>
</evidence>
<keyword evidence="5 10" id="KW-0732">Signal</keyword>
<accession>A0AAD6ZAC6</accession>
<feature type="signal peptide" evidence="10">
    <location>
        <begin position="1"/>
        <end position="17"/>
    </location>
</feature>
<dbReference type="Proteomes" id="UP001218218">
    <property type="component" value="Unassembled WGS sequence"/>
</dbReference>
<keyword evidence="12" id="KW-1185">Reference proteome</keyword>
<comment type="caution">
    <text evidence="11">The sequence shown here is derived from an EMBL/GenBank/DDBJ whole genome shotgun (WGS) entry which is preliminary data.</text>
</comment>
<keyword evidence="6 10" id="KW-0378">Hydrolase</keyword>
<dbReference type="InterPro" id="IPR009939">
    <property type="entry name" value="Chitosanase_fungal"/>
</dbReference>
<evidence type="ECO:0000256" key="3">
    <source>
        <dbReference type="ARBA" id="ARBA00007799"/>
    </source>
</evidence>
<keyword evidence="8 10" id="KW-0326">Glycosidase</keyword>
<proteinExistence type="inferred from homology"/>
<evidence type="ECO:0000256" key="10">
    <source>
        <dbReference type="RuleBase" id="RU361208"/>
    </source>
</evidence>
<dbReference type="Pfam" id="PF07335">
    <property type="entry name" value="Glyco_hydro_75"/>
    <property type="match status" value="1"/>
</dbReference>
<evidence type="ECO:0000313" key="12">
    <source>
        <dbReference type="Proteomes" id="UP001218218"/>
    </source>
</evidence>
<comment type="catalytic activity">
    <reaction evidence="1 10">
        <text>Endohydrolysis of beta-(1-&gt;4)-linkages between D-glucosamine residues in a partly acetylated chitosan.</text>
        <dbReference type="EC" id="3.2.1.132"/>
    </reaction>
</comment>
<evidence type="ECO:0000313" key="11">
    <source>
        <dbReference type="EMBL" id="KAJ7314335.1"/>
    </source>
</evidence>
<keyword evidence="9 10" id="KW-0624">Polysaccharide degradation</keyword>
<sequence length="234" mass="23950">MSSSTLFFLSLIAFTLAAPLSVVDIAARDDGFTASPDIDVARILSAAQAAREDSLASFPHNSASSADVEIFGDWASLPGVSAIHFFADMDVDCDGVAGCSDDPSGQSSTSFGHLDAAQVPYFVLPADFVAAHADLIQPNAVGAIVCGGQMVYGIFGDTNGATPEVIGEGSLLLAQTCFPEEGLNANNGHTPLDVLYIVFGNAVAPNVADSTIDIAGLKAVGDQQAGLLQTALKL</sequence>
<evidence type="ECO:0000256" key="9">
    <source>
        <dbReference type="ARBA" id="ARBA00023326"/>
    </source>
</evidence>
<dbReference type="EC" id="3.2.1.132" evidence="10"/>